<keyword evidence="4" id="KW-1185">Reference proteome</keyword>
<feature type="chain" id="PRO_5047513124" evidence="2">
    <location>
        <begin position="25"/>
        <end position="433"/>
    </location>
</feature>
<organism evidence="3 4">
    <name type="scientific">Alkalibacterium iburiense</name>
    <dbReference type="NCBI Taxonomy" id="290589"/>
    <lineage>
        <taxon>Bacteria</taxon>
        <taxon>Bacillati</taxon>
        <taxon>Bacillota</taxon>
        <taxon>Bacilli</taxon>
        <taxon>Lactobacillales</taxon>
        <taxon>Carnobacteriaceae</taxon>
        <taxon>Alkalibacterium</taxon>
    </lineage>
</organism>
<reference evidence="3 4" key="1">
    <citation type="journal article" date="2019" name="Int. J. Syst. Evol. Microbiol.">
        <title>The Global Catalogue of Microorganisms (GCM) 10K type strain sequencing project: providing services to taxonomists for standard genome sequencing and annotation.</title>
        <authorList>
            <consortium name="The Broad Institute Genomics Platform"/>
            <consortium name="The Broad Institute Genome Sequencing Center for Infectious Disease"/>
            <person name="Wu L."/>
            <person name="Ma J."/>
        </authorList>
    </citation>
    <scope>NUCLEOTIDE SEQUENCE [LARGE SCALE GENOMIC DNA]</scope>
    <source>
        <strain evidence="3 4">JCM 12662</strain>
    </source>
</reference>
<keyword evidence="2" id="KW-0732">Signal</keyword>
<dbReference type="RefSeq" id="WP_343754402.1">
    <property type="nucleotide sequence ID" value="NZ_BAAACW010000055.1"/>
</dbReference>
<keyword evidence="1" id="KW-1133">Transmembrane helix</keyword>
<accession>A0ABN0X939</accession>
<evidence type="ECO:0000256" key="1">
    <source>
        <dbReference type="SAM" id="Phobius"/>
    </source>
</evidence>
<keyword evidence="1" id="KW-0472">Membrane</keyword>
<dbReference type="EMBL" id="BAAACW010000055">
    <property type="protein sequence ID" value="GAA0358377.1"/>
    <property type="molecule type" value="Genomic_DNA"/>
</dbReference>
<feature type="signal peptide" evidence="2">
    <location>
        <begin position="1"/>
        <end position="24"/>
    </location>
</feature>
<keyword evidence="1" id="KW-0812">Transmembrane</keyword>
<evidence type="ECO:0000313" key="4">
    <source>
        <dbReference type="Proteomes" id="UP001501166"/>
    </source>
</evidence>
<evidence type="ECO:0000256" key="2">
    <source>
        <dbReference type="SAM" id="SignalP"/>
    </source>
</evidence>
<sequence>MKKGWIVLCVSILCLLLFPGQVFSQRDTEEIDPGVRVEGMETDDGTMWWRYAYWDTTAGFPDYVGYVEYTEEAHFEVGLTENTEENRTTILEKVPYSAEEIVFMDATYSREEQKAFQNQLSQSYMTGENLEYDIWGVSWDKEAVALFAEEEHLEEYREYFEREYGERLVVHPQSEFKLDPVDWVGYYLSLLPPEPDYGTEEYVTHHFGEDDGTIDWRYQYWAITENWPDNISFVRLHSDQTTWEIGLVENTHEARQDILDLVPHSAEQIDFLDAKYSLNELNQVQEEITEEFFMAGDHPVYSSGIQSDRIIVTVGEEHLEEYTDLFNERYGDRVQVEVGVQAETTEEALFENTATDTHTSWVVGLVLLGMGAVTALFIWQKNQTVKKKQTNTGHTWDDRHPLSNIEVRNLIQDTQYEPNEKVYRTIKERTLKK</sequence>
<evidence type="ECO:0000313" key="3">
    <source>
        <dbReference type="EMBL" id="GAA0358377.1"/>
    </source>
</evidence>
<proteinExistence type="predicted"/>
<protein>
    <submittedName>
        <fullName evidence="3">Uncharacterized protein</fullName>
    </submittedName>
</protein>
<name>A0ABN0X939_9LACT</name>
<gene>
    <name evidence="3" type="ORF">GCM10008932_08850</name>
</gene>
<comment type="caution">
    <text evidence="3">The sequence shown here is derived from an EMBL/GenBank/DDBJ whole genome shotgun (WGS) entry which is preliminary data.</text>
</comment>
<dbReference type="Proteomes" id="UP001501166">
    <property type="component" value="Unassembled WGS sequence"/>
</dbReference>
<feature type="transmembrane region" description="Helical" evidence="1">
    <location>
        <begin position="361"/>
        <end position="379"/>
    </location>
</feature>